<feature type="domain" description="C2H2-type" evidence="11">
    <location>
        <begin position="65"/>
        <end position="94"/>
    </location>
</feature>
<evidence type="ECO:0000313" key="13">
    <source>
        <dbReference type="Proteomes" id="UP001162131"/>
    </source>
</evidence>
<evidence type="ECO:0000256" key="5">
    <source>
        <dbReference type="ARBA" id="ARBA00022833"/>
    </source>
</evidence>
<dbReference type="GO" id="GO:0000981">
    <property type="term" value="F:DNA-binding transcription factor activity, RNA polymerase II-specific"/>
    <property type="evidence" value="ECO:0007669"/>
    <property type="project" value="TreeGrafter"/>
</dbReference>
<keyword evidence="5" id="KW-0862">Zinc</keyword>
<dbReference type="PROSITE" id="PS00028">
    <property type="entry name" value="ZINC_FINGER_C2H2_1"/>
    <property type="match status" value="2"/>
</dbReference>
<comment type="caution">
    <text evidence="12">The sequence shown here is derived from an EMBL/GenBank/DDBJ whole genome shotgun (WGS) entry which is preliminary data.</text>
</comment>
<reference evidence="12" key="1">
    <citation type="submission" date="2021-09" db="EMBL/GenBank/DDBJ databases">
        <authorList>
            <consortium name="AG Swart"/>
            <person name="Singh M."/>
            <person name="Singh A."/>
            <person name="Seah K."/>
            <person name="Emmerich C."/>
        </authorList>
    </citation>
    <scope>NUCLEOTIDE SEQUENCE</scope>
    <source>
        <strain evidence="12">ATCC30299</strain>
    </source>
</reference>
<evidence type="ECO:0000256" key="10">
    <source>
        <dbReference type="PROSITE-ProRule" id="PRU00042"/>
    </source>
</evidence>
<feature type="domain" description="C2H2-type" evidence="11">
    <location>
        <begin position="6"/>
        <end position="36"/>
    </location>
</feature>
<keyword evidence="4 10" id="KW-0863">Zinc-finger</keyword>
<evidence type="ECO:0000256" key="2">
    <source>
        <dbReference type="ARBA" id="ARBA00022723"/>
    </source>
</evidence>
<gene>
    <name evidence="12" type="ORF">BSTOLATCC_MIC5333</name>
</gene>
<dbReference type="GO" id="GO:0005667">
    <property type="term" value="C:transcription regulator complex"/>
    <property type="evidence" value="ECO:0007669"/>
    <property type="project" value="TreeGrafter"/>
</dbReference>
<keyword evidence="13" id="KW-1185">Reference proteome</keyword>
<evidence type="ECO:0000256" key="8">
    <source>
        <dbReference type="ARBA" id="ARBA00023163"/>
    </source>
</evidence>
<keyword evidence="7" id="KW-0238">DNA-binding</keyword>
<evidence type="ECO:0000256" key="3">
    <source>
        <dbReference type="ARBA" id="ARBA00022737"/>
    </source>
</evidence>
<proteinExistence type="predicted"/>
<keyword evidence="2" id="KW-0479">Metal-binding</keyword>
<evidence type="ECO:0000256" key="7">
    <source>
        <dbReference type="ARBA" id="ARBA00023125"/>
    </source>
</evidence>
<evidence type="ECO:0000259" key="11">
    <source>
        <dbReference type="PROSITE" id="PS50157"/>
    </source>
</evidence>
<dbReference type="GO" id="GO:0000785">
    <property type="term" value="C:chromatin"/>
    <property type="evidence" value="ECO:0007669"/>
    <property type="project" value="TreeGrafter"/>
</dbReference>
<name>A0AAU9I9V1_9CILI</name>
<dbReference type="Proteomes" id="UP001162131">
    <property type="component" value="Unassembled WGS sequence"/>
</dbReference>
<dbReference type="GO" id="GO:0000978">
    <property type="term" value="F:RNA polymerase II cis-regulatory region sequence-specific DNA binding"/>
    <property type="evidence" value="ECO:0007669"/>
    <property type="project" value="TreeGrafter"/>
</dbReference>
<keyword evidence="9" id="KW-0539">Nucleus</keyword>
<dbReference type="InterPro" id="IPR036236">
    <property type="entry name" value="Znf_C2H2_sf"/>
</dbReference>
<dbReference type="FunFam" id="3.30.160.60:FF:000557">
    <property type="entry name" value="zinc finger and SCAN domain-containing protein 29"/>
    <property type="match status" value="1"/>
</dbReference>
<organism evidence="12 13">
    <name type="scientific">Blepharisma stoltei</name>
    <dbReference type="NCBI Taxonomy" id="1481888"/>
    <lineage>
        <taxon>Eukaryota</taxon>
        <taxon>Sar</taxon>
        <taxon>Alveolata</taxon>
        <taxon>Ciliophora</taxon>
        <taxon>Postciliodesmatophora</taxon>
        <taxon>Heterotrichea</taxon>
        <taxon>Heterotrichida</taxon>
        <taxon>Blepharismidae</taxon>
        <taxon>Blepharisma</taxon>
    </lineage>
</organism>
<dbReference type="EMBL" id="CAJZBQ010000005">
    <property type="protein sequence ID" value="CAG9312078.1"/>
    <property type="molecule type" value="Genomic_DNA"/>
</dbReference>
<dbReference type="GO" id="GO:0031519">
    <property type="term" value="C:PcG protein complex"/>
    <property type="evidence" value="ECO:0007669"/>
    <property type="project" value="TreeGrafter"/>
</dbReference>
<evidence type="ECO:0000256" key="9">
    <source>
        <dbReference type="ARBA" id="ARBA00023242"/>
    </source>
</evidence>
<keyword evidence="8" id="KW-0804">Transcription</keyword>
<keyword evidence="3" id="KW-0677">Repeat</keyword>
<dbReference type="InterPro" id="IPR013087">
    <property type="entry name" value="Znf_C2H2_type"/>
</dbReference>
<dbReference type="PROSITE" id="PS50157">
    <property type="entry name" value="ZINC_FINGER_C2H2_2"/>
    <property type="match status" value="3"/>
</dbReference>
<evidence type="ECO:0000256" key="4">
    <source>
        <dbReference type="ARBA" id="ARBA00022771"/>
    </source>
</evidence>
<dbReference type="SMART" id="SM00355">
    <property type="entry name" value="ZnF_C2H2"/>
    <property type="match status" value="3"/>
</dbReference>
<dbReference type="GO" id="GO:0008270">
    <property type="term" value="F:zinc ion binding"/>
    <property type="evidence" value="ECO:0007669"/>
    <property type="project" value="UniProtKB-KW"/>
</dbReference>
<dbReference type="PANTHER" id="PTHR14003">
    <property type="entry name" value="TRANSCRIPTIONAL REPRESSOR PROTEIN YY"/>
    <property type="match status" value="1"/>
</dbReference>
<dbReference type="FunFam" id="3.30.160.60:FF:000646">
    <property type="entry name" value="Myeloid zinc finger 1"/>
    <property type="match status" value="1"/>
</dbReference>
<feature type="domain" description="C2H2-type" evidence="11">
    <location>
        <begin position="37"/>
        <end position="64"/>
    </location>
</feature>
<comment type="subcellular location">
    <subcellularLocation>
        <location evidence="1">Nucleus</location>
    </subcellularLocation>
</comment>
<dbReference type="Pfam" id="PF00096">
    <property type="entry name" value="zf-C2H2"/>
    <property type="match status" value="3"/>
</dbReference>
<sequence>MEESTYKCYYDFCHRVYKTKFNLRRHINSSHLKIKCFLCSDCKKQFVSKQNLKEHMLIHTGEKPFICEELGCGKKFRQASQLLVHRRIHDRQRVAMKCHMEIQPLLLTDIEIPKDFYFQAEPKKKKEEKIELPIISSDKIVKNSKLPVLPILLNHI</sequence>
<dbReference type="SUPFAM" id="SSF57667">
    <property type="entry name" value="beta-beta-alpha zinc fingers"/>
    <property type="match status" value="2"/>
</dbReference>
<dbReference type="AlphaFoldDB" id="A0AAU9I9V1"/>
<dbReference type="PANTHER" id="PTHR14003:SF19">
    <property type="entry name" value="YY2 TRANSCRIPTION FACTOR"/>
    <property type="match status" value="1"/>
</dbReference>
<protein>
    <recommendedName>
        <fullName evidence="11">C2H2-type domain-containing protein</fullName>
    </recommendedName>
</protein>
<accession>A0AAU9I9V1</accession>
<evidence type="ECO:0000256" key="6">
    <source>
        <dbReference type="ARBA" id="ARBA00023015"/>
    </source>
</evidence>
<dbReference type="Gene3D" id="3.30.160.60">
    <property type="entry name" value="Classic Zinc Finger"/>
    <property type="match status" value="2"/>
</dbReference>
<keyword evidence="6" id="KW-0805">Transcription regulation</keyword>
<evidence type="ECO:0000313" key="12">
    <source>
        <dbReference type="EMBL" id="CAG9312078.1"/>
    </source>
</evidence>
<evidence type="ECO:0000256" key="1">
    <source>
        <dbReference type="ARBA" id="ARBA00004123"/>
    </source>
</evidence>